<feature type="compositionally biased region" description="Basic residues" evidence="1">
    <location>
        <begin position="99"/>
        <end position="113"/>
    </location>
</feature>
<dbReference type="EMBL" id="LVLJ01002651">
    <property type="protein sequence ID" value="OAE24321.1"/>
    <property type="molecule type" value="Genomic_DNA"/>
</dbReference>
<evidence type="ECO:0000256" key="1">
    <source>
        <dbReference type="SAM" id="MobiDB-lite"/>
    </source>
</evidence>
<dbReference type="Proteomes" id="UP000077202">
    <property type="component" value="Unassembled WGS sequence"/>
</dbReference>
<evidence type="ECO:0000313" key="2">
    <source>
        <dbReference type="EMBL" id="OAE24321.1"/>
    </source>
</evidence>
<organism evidence="2 3">
    <name type="scientific">Marchantia polymorpha subsp. ruderalis</name>
    <dbReference type="NCBI Taxonomy" id="1480154"/>
    <lineage>
        <taxon>Eukaryota</taxon>
        <taxon>Viridiplantae</taxon>
        <taxon>Streptophyta</taxon>
        <taxon>Embryophyta</taxon>
        <taxon>Marchantiophyta</taxon>
        <taxon>Marchantiopsida</taxon>
        <taxon>Marchantiidae</taxon>
        <taxon>Marchantiales</taxon>
        <taxon>Marchantiaceae</taxon>
        <taxon>Marchantia</taxon>
    </lineage>
</organism>
<proteinExistence type="predicted"/>
<reference evidence="2" key="1">
    <citation type="submission" date="2016-03" db="EMBL/GenBank/DDBJ databases">
        <title>Mechanisms controlling the formation of the plant cell surface in tip-growing cells are functionally conserved among land plants.</title>
        <authorList>
            <person name="Honkanen S."/>
            <person name="Jones V.A."/>
            <person name="Morieri G."/>
            <person name="Champion C."/>
            <person name="Hetherington A.J."/>
            <person name="Kelly S."/>
            <person name="Saint-Marcoux D."/>
            <person name="Proust H."/>
            <person name="Prescott H."/>
            <person name="Dolan L."/>
        </authorList>
    </citation>
    <scope>NUCLEOTIDE SEQUENCE [LARGE SCALE GENOMIC DNA]</scope>
    <source>
        <tissue evidence="2">Whole gametophyte</tissue>
    </source>
</reference>
<feature type="compositionally biased region" description="Basic and acidic residues" evidence="1">
    <location>
        <begin position="114"/>
        <end position="131"/>
    </location>
</feature>
<dbReference type="AlphaFoldDB" id="A0A176VVC2"/>
<keyword evidence="3" id="KW-1185">Reference proteome</keyword>
<evidence type="ECO:0000313" key="3">
    <source>
        <dbReference type="Proteomes" id="UP000077202"/>
    </source>
</evidence>
<comment type="caution">
    <text evidence="2">The sequence shown here is derived from an EMBL/GenBank/DDBJ whole genome shotgun (WGS) entry which is preliminary data.</text>
</comment>
<gene>
    <name evidence="2" type="ORF">AXG93_4265s1020</name>
</gene>
<accession>A0A176VVC2</accession>
<name>A0A176VVC2_MARPO</name>
<protein>
    <submittedName>
        <fullName evidence="2">Uncharacterized protein</fullName>
    </submittedName>
</protein>
<sequence length="131" mass="15250">MDNNRNKGDNLSGNLMLWTLNHWTRVLVPCAWKDRDFMFKKESVKIRRAEEFIFAPLFKNPRSSTNGWQTAEYKNLKRQGIALGVMHICDHNAQPMSPHGRKKSDRRPTKRRKVADDSGIGRRPESRMAKA</sequence>
<feature type="region of interest" description="Disordered" evidence="1">
    <location>
        <begin position="91"/>
        <end position="131"/>
    </location>
</feature>